<accession>A0ACC6PD26</accession>
<reference evidence="1" key="1">
    <citation type="submission" date="2024-03" db="EMBL/GenBank/DDBJ databases">
        <title>Whole genome sequecning of epiphytes from Marcgravia umbellata leaves.</title>
        <authorList>
            <person name="Kumar G."/>
            <person name="Savka M.A."/>
        </authorList>
    </citation>
    <scope>NUCLEOTIDE SEQUENCE</scope>
    <source>
        <strain evidence="1">RIT_BL5</strain>
    </source>
</reference>
<sequence length="320" mass="36062">MERHSDIPLDPQWENARQELADLLLRHAPDEGPQCTAIPELRMIRQNRTNELVHSMYRPSLCIVAQGAKQVMLGRHRYTYDAYSYLATSVELPIRGRVVEASEEEPYLSLQLYFTADQIVQLGGAGSSKSVGEKSKLERGLGIGRMDRALLDAAIRLVRLLDSPDDIEALAPLVIRELLYRAVQGELGGRIRSFAAGGTLSQRIASVVSHLQQEYDKPLRVEELAAQAHMSESSLYAHFKEVTGLTPIQYQKKIRLQEARRLLLSETREAAEAAFRVGYESPSQFSREYARMFGLPPAKDMKQMRERLGQGREAGEKDLL</sequence>
<name>A0ACC6PD26_9BACL</name>
<dbReference type="EMBL" id="JBBKAR010000033">
    <property type="protein sequence ID" value="MEJ8304778.1"/>
    <property type="molecule type" value="Genomic_DNA"/>
</dbReference>
<proteinExistence type="predicted"/>
<gene>
    <name evidence="1" type="ORF">WKI47_12800</name>
</gene>
<protein>
    <submittedName>
        <fullName evidence="1">AraC family transcriptional regulator</fullName>
    </submittedName>
</protein>
<keyword evidence="2" id="KW-1185">Reference proteome</keyword>
<dbReference type="Proteomes" id="UP001380953">
    <property type="component" value="Unassembled WGS sequence"/>
</dbReference>
<comment type="caution">
    <text evidence="1">The sequence shown here is derived from an EMBL/GenBank/DDBJ whole genome shotgun (WGS) entry which is preliminary data.</text>
</comment>
<evidence type="ECO:0000313" key="2">
    <source>
        <dbReference type="Proteomes" id="UP001380953"/>
    </source>
</evidence>
<evidence type="ECO:0000313" key="1">
    <source>
        <dbReference type="EMBL" id="MEJ8304778.1"/>
    </source>
</evidence>
<organism evidence="1 2">
    <name type="scientific">Saccharibacillus sacchari</name>
    <dbReference type="NCBI Taxonomy" id="456493"/>
    <lineage>
        <taxon>Bacteria</taxon>
        <taxon>Bacillati</taxon>
        <taxon>Bacillota</taxon>
        <taxon>Bacilli</taxon>
        <taxon>Bacillales</taxon>
        <taxon>Paenibacillaceae</taxon>
        <taxon>Saccharibacillus</taxon>
    </lineage>
</organism>